<organism evidence="3 4">
    <name type="scientific">Cirrhinus mrigala</name>
    <name type="common">Mrigala</name>
    <dbReference type="NCBI Taxonomy" id="683832"/>
    <lineage>
        <taxon>Eukaryota</taxon>
        <taxon>Metazoa</taxon>
        <taxon>Chordata</taxon>
        <taxon>Craniata</taxon>
        <taxon>Vertebrata</taxon>
        <taxon>Euteleostomi</taxon>
        <taxon>Actinopterygii</taxon>
        <taxon>Neopterygii</taxon>
        <taxon>Teleostei</taxon>
        <taxon>Ostariophysi</taxon>
        <taxon>Cypriniformes</taxon>
        <taxon>Cyprinidae</taxon>
        <taxon>Labeoninae</taxon>
        <taxon>Labeonini</taxon>
        <taxon>Cirrhinus</taxon>
    </lineage>
</organism>
<gene>
    <name evidence="3" type="ORF">M9458_041926</name>
</gene>
<keyword evidence="4" id="KW-1185">Reference proteome</keyword>
<proteinExistence type="predicted"/>
<evidence type="ECO:0000313" key="3">
    <source>
        <dbReference type="EMBL" id="KAL0162530.1"/>
    </source>
</evidence>
<evidence type="ECO:0000313" key="4">
    <source>
        <dbReference type="Proteomes" id="UP001529510"/>
    </source>
</evidence>
<keyword evidence="2" id="KW-0472">Membrane</keyword>
<evidence type="ECO:0000256" key="1">
    <source>
        <dbReference type="SAM" id="MobiDB-lite"/>
    </source>
</evidence>
<accession>A0ABD0NKN7</accession>
<dbReference type="EMBL" id="JAMKFB020000021">
    <property type="protein sequence ID" value="KAL0162530.1"/>
    <property type="molecule type" value="Genomic_DNA"/>
</dbReference>
<evidence type="ECO:0008006" key="5">
    <source>
        <dbReference type="Google" id="ProtNLM"/>
    </source>
</evidence>
<feature type="non-terminal residue" evidence="3">
    <location>
        <position position="69"/>
    </location>
</feature>
<keyword evidence="2" id="KW-0812">Transmembrane</keyword>
<dbReference type="AlphaFoldDB" id="A0ABD0NKN7"/>
<name>A0ABD0NKN7_CIRMR</name>
<protein>
    <recommendedName>
        <fullName evidence="5">Pecanex-like protein</fullName>
    </recommendedName>
</protein>
<evidence type="ECO:0000256" key="2">
    <source>
        <dbReference type="SAM" id="Phobius"/>
    </source>
</evidence>
<feature type="transmembrane region" description="Helical" evidence="2">
    <location>
        <begin position="6"/>
        <end position="26"/>
    </location>
</feature>
<dbReference type="Proteomes" id="UP001529510">
    <property type="component" value="Unassembled WGS sequence"/>
</dbReference>
<comment type="caution">
    <text evidence="3">The sequence shown here is derived from an EMBL/GenBank/DDBJ whole genome shotgun (WGS) entry which is preliminary data.</text>
</comment>
<sequence length="69" mass="7367">ALPASLVVAGVYCAVIAAFFTAIKAVNFRLHAMFDLGEIVEKRQASFTTDPNRVEEGEEGSGAHDGSQR</sequence>
<keyword evidence="2" id="KW-1133">Transmembrane helix</keyword>
<feature type="region of interest" description="Disordered" evidence="1">
    <location>
        <begin position="47"/>
        <end position="69"/>
    </location>
</feature>
<reference evidence="3 4" key="1">
    <citation type="submission" date="2024-05" db="EMBL/GenBank/DDBJ databases">
        <title>Genome sequencing and assembly of Indian major carp, Cirrhinus mrigala (Hamilton, 1822).</title>
        <authorList>
            <person name="Mohindra V."/>
            <person name="Chowdhury L.M."/>
            <person name="Lal K."/>
            <person name="Jena J.K."/>
        </authorList>
    </citation>
    <scope>NUCLEOTIDE SEQUENCE [LARGE SCALE GENOMIC DNA]</scope>
    <source>
        <strain evidence="3">CM1030</strain>
        <tissue evidence="3">Blood</tissue>
    </source>
</reference>
<feature type="non-terminal residue" evidence="3">
    <location>
        <position position="1"/>
    </location>
</feature>